<evidence type="ECO:0000313" key="3">
    <source>
        <dbReference type="EMBL" id="KHL00791.1"/>
    </source>
</evidence>
<keyword evidence="2" id="KW-0732">Signal</keyword>
<comment type="caution">
    <text evidence="3">The sequence shown here is derived from an EMBL/GenBank/DDBJ whole genome shotgun (WGS) entry which is preliminary data.</text>
</comment>
<dbReference type="STRING" id="1338436.LK10_18590"/>
<gene>
    <name evidence="3" type="ORF">LK10_18590</name>
</gene>
<dbReference type="RefSeq" id="WP_043127068.1">
    <property type="nucleotide sequence ID" value="NZ_JTDL01000147.1"/>
</dbReference>
<evidence type="ECO:0000313" key="4">
    <source>
        <dbReference type="Proteomes" id="UP000030982"/>
    </source>
</evidence>
<dbReference type="OrthoDB" id="9766277at2"/>
<evidence type="ECO:0000256" key="2">
    <source>
        <dbReference type="SAM" id="SignalP"/>
    </source>
</evidence>
<dbReference type="AlphaFoldDB" id="A0A0B2AFW6"/>
<dbReference type="EMBL" id="JTDL01000147">
    <property type="protein sequence ID" value="KHL00791.1"/>
    <property type="molecule type" value="Genomic_DNA"/>
</dbReference>
<dbReference type="SUPFAM" id="SSF53955">
    <property type="entry name" value="Lysozyme-like"/>
    <property type="match status" value="1"/>
</dbReference>
<protein>
    <recommendedName>
        <fullName evidence="5">Transglycosylase</fullName>
    </recommendedName>
</protein>
<evidence type="ECO:0008006" key="5">
    <source>
        <dbReference type="Google" id="ProtNLM"/>
    </source>
</evidence>
<organism evidence="3 4">
    <name type="scientific">Sinomonas humi</name>
    <dbReference type="NCBI Taxonomy" id="1338436"/>
    <lineage>
        <taxon>Bacteria</taxon>
        <taxon>Bacillati</taxon>
        <taxon>Actinomycetota</taxon>
        <taxon>Actinomycetes</taxon>
        <taxon>Micrococcales</taxon>
        <taxon>Micrococcaceae</taxon>
        <taxon>Sinomonas</taxon>
    </lineage>
</organism>
<accession>A0A0B2AFW6</accession>
<feature type="coiled-coil region" evidence="1">
    <location>
        <begin position="166"/>
        <end position="200"/>
    </location>
</feature>
<feature type="coiled-coil region" evidence="1">
    <location>
        <begin position="254"/>
        <end position="299"/>
    </location>
</feature>
<keyword evidence="1" id="KW-0175">Coiled coil</keyword>
<dbReference type="Proteomes" id="UP000030982">
    <property type="component" value="Unassembled WGS sequence"/>
</dbReference>
<keyword evidence="4" id="KW-1185">Reference proteome</keyword>
<evidence type="ECO:0000256" key="1">
    <source>
        <dbReference type="SAM" id="Coils"/>
    </source>
</evidence>
<dbReference type="InterPro" id="IPR023346">
    <property type="entry name" value="Lysozyme-like_dom_sf"/>
</dbReference>
<sequence length="428" mass="44493">MRRQTAIRLRQSALAATVSAFLVLSFAAPSAVADDGPPTGFPTWADVQAAKANVAAAQAEVDKINGLLSSVQATAADASAKAVAAGAAYAKADLAVKNQQKIVDALQQVTQQRIKDRDASKQAAGRIAAAAYTGGTPSGALDAFSVLNQPDGLDRLGTLQILGDQAAKAVADYQSAANNAAQAQAQSSAAEDALAKLSDAAKQAFGVAQAAQQHAEQVVSQTQQQQSTMTAQLADLKGTSTTVEQKYEQGQQALAAYEAAQEAKRKAAEEAAAQQAALLQQQQQQAALLQQQQQQAAAAAASAQVPVQVQVQSAPTVVSPGVGSVTDDPAGAQAYASSQIGGYGWDGSQFQCLLQLWTRESSWMTDATNPSSGAYGVAQALPASKYESAGADWLTNYRTQINWGLGYIQDRYGSPCNAWAHEVSNSWY</sequence>
<name>A0A0B2AFW6_9MICC</name>
<proteinExistence type="predicted"/>
<reference evidence="3 4" key="1">
    <citation type="submission" date="2014-09" db="EMBL/GenBank/DDBJ databases">
        <title>Genome sequence of Sinomonas sp. MUSC 117.</title>
        <authorList>
            <person name="Lee L.-H."/>
        </authorList>
    </citation>
    <scope>NUCLEOTIDE SEQUENCE [LARGE SCALE GENOMIC DNA]</scope>
    <source>
        <strain evidence="3 4">MUSC 117</strain>
    </source>
</reference>
<feature type="signal peptide" evidence="2">
    <location>
        <begin position="1"/>
        <end position="33"/>
    </location>
</feature>
<feature type="chain" id="PRO_5002086352" description="Transglycosylase" evidence="2">
    <location>
        <begin position="34"/>
        <end position="428"/>
    </location>
</feature>